<gene>
    <name evidence="1" type="ORF">ACFPLB_09960</name>
</gene>
<comment type="caution">
    <text evidence="1">The sequence shown here is derived from an EMBL/GenBank/DDBJ whole genome shotgun (WGS) entry which is preliminary data.</text>
</comment>
<evidence type="ECO:0000313" key="2">
    <source>
        <dbReference type="Proteomes" id="UP001596016"/>
    </source>
</evidence>
<name>A0ABW0GX92_9HYPH</name>
<organism evidence="1 2">
    <name type="scientific">Aquamicrobium segne</name>
    <dbReference type="NCBI Taxonomy" id="469547"/>
    <lineage>
        <taxon>Bacteria</taxon>
        <taxon>Pseudomonadati</taxon>
        <taxon>Pseudomonadota</taxon>
        <taxon>Alphaproteobacteria</taxon>
        <taxon>Hyphomicrobiales</taxon>
        <taxon>Phyllobacteriaceae</taxon>
        <taxon>Aquamicrobium</taxon>
    </lineage>
</organism>
<reference evidence="2" key="1">
    <citation type="journal article" date="2019" name="Int. J. Syst. Evol. Microbiol.">
        <title>The Global Catalogue of Microorganisms (GCM) 10K type strain sequencing project: providing services to taxonomists for standard genome sequencing and annotation.</title>
        <authorList>
            <consortium name="The Broad Institute Genomics Platform"/>
            <consortium name="The Broad Institute Genome Sequencing Center for Infectious Disease"/>
            <person name="Wu L."/>
            <person name="Ma J."/>
        </authorList>
    </citation>
    <scope>NUCLEOTIDE SEQUENCE [LARGE SCALE GENOMIC DNA]</scope>
    <source>
        <strain evidence="2">CGMCC 4.1415</strain>
    </source>
</reference>
<dbReference type="EMBL" id="JBHSLL010000025">
    <property type="protein sequence ID" value="MFC5386289.1"/>
    <property type="molecule type" value="Genomic_DNA"/>
</dbReference>
<dbReference type="Proteomes" id="UP001596016">
    <property type="component" value="Unassembled WGS sequence"/>
</dbReference>
<accession>A0ABW0GX92</accession>
<proteinExistence type="predicted"/>
<sequence length="59" mass="6825">MTRKGEIAARQKLATTIQKQIRSPATHGLLLSMPSFKVTKEIPQHLQKLLDRLEKREMQ</sequence>
<evidence type="ECO:0000313" key="1">
    <source>
        <dbReference type="EMBL" id="MFC5386289.1"/>
    </source>
</evidence>
<protein>
    <submittedName>
        <fullName evidence="1">Uncharacterized protein</fullName>
    </submittedName>
</protein>
<keyword evidence="2" id="KW-1185">Reference proteome</keyword>
<dbReference type="RefSeq" id="WP_378229190.1">
    <property type="nucleotide sequence ID" value="NZ_JBHSLL010000025.1"/>
</dbReference>